<accession>A0A9X0MCX0</accession>
<sequence>MKSIYKTEKDLLIEQMWEIVLDATRENGKVIDDAGCDWFTVDNKTYIGSKEWLVSENIEVARLVNAINTLNGSKDLINNYNEVPIETATCETKGEELLIELASNAHRAKNKERLDNIMLRMLSIMVKGTPYETDVAKAFDVRRDYDELERKGRSQLIMNLFEVGKKYEIETFIKRRGDNEYFKCKCYVKEKTYESLAITVFEPSNVGECLIDWEDVAAVKEIELGE</sequence>
<organism evidence="1 2">
    <name type="scientific">Bacillus cereus</name>
    <dbReference type="NCBI Taxonomy" id="1396"/>
    <lineage>
        <taxon>Bacteria</taxon>
        <taxon>Bacillati</taxon>
        <taxon>Bacillota</taxon>
        <taxon>Bacilli</taxon>
        <taxon>Bacillales</taxon>
        <taxon>Bacillaceae</taxon>
        <taxon>Bacillus</taxon>
        <taxon>Bacillus cereus group</taxon>
    </lineage>
</organism>
<dbReference type="Proteomes" id="UP000075476">
    <property type="component" value="Unassembled WGS sequence"/>
</dbReference>
<evidence type="ECO:0000313" key="2">
    <source>
        <dbReference type="Proteomes" id="UP000075476"/>
    </source>
</evidence>
<dbReference type="AlphaFoldDB" id="A0A9X0MCX0"/>
<evidence type="ECO:0000313" key="1">
    <source>
        <dbReference type="EMBL" id="KXY30165.1"/>
    </source>
</evidence>
<protein>
    <submittedName>
        <fullName evidence="1">Uncharacterized protein</fullName>
    </submittedName>
</protein>
<name>A0A9X0MCX0_BACCE</name>
<dbReference type="EMBL" id="LOMO01000234">
    <property type="protein sequence ID" value="KXY30165.1"/>
    <property type="molecule type" value="Genomic_DNA"/>
</dbReference>
<comment type="caution">
    <text evidence="1">The sequence shown here is derived from an EMBL/GenBank/DDBJ whole genome shotgun (WGS) entry which is preliminary data.</text>
</comment>
<dbReference type="RefSeq" id="WP_061664006.1">
    <property type="nucleotide sequence ID" value="NZ_LOMO01000234.1"/>
</dbReference>
<gene>
    <name evidence="1" type="ORF">AT268_02805</name>
</gene>
<proteinExistence type="predicted"/>
<reference evidence="1 2" key="1">
    <citation type="submission" date="2015-12" db="EMBL/GenBank/DDBJ databases">
        <title>Bacillus cereus Group isolate.</title>
        <authorList>
            <person name="Kovac J."/>
        </authorList>
    </citation>
    <scope>NUCLEOTIDE SEQUENCE [LARGE SCALE GENOMIC DNA]</scope>
    <source>
        <strain evidence="1 2">FSL K6-0073</strain>
    </source>
</reference>